<feature type="compositionally biased region" description="Polar residues" evidence="4">
    <location>
        <begin position="118"/>
        <end position="127"/>
    </location>
</feature>
<organism evidence="6 7">
    <name type="scientific">Pundamilia nyererei</name>
    <dbReference type="NCBI Taxonomy" id="303518"/>
    <lineage>
        <taxon>Eukaryota</taxon>
        <taxon>Metazoa</taxon>
        <taxon>Chordata</taxon>
        <taxon>Craniata</taxon>
        <taxon>Vertebrata</taxon>
        <taxon>Euteleostomi</taxon>
        <taxon>Actinopterygii</taxon>
        <taxon>Neopterygii</taxon>
        <taxon>Teleostei</taxon>
        <taxon>Neoteleostei</taxon>
        <taxon>Acanthomorphata</taxon>
        <taxon>Ovalentaria</taxon>
        <taxon>Cichlomorphae</taxon>
        <taxon>Cichliformes</taxon>
        <taxon>Cichlidae</taxon>
        <taxon>African cichlids</taxon>
        <taxon>Pseudocrenilabrinae</taxon>
        <taxon>Haplochromini</taxon>
        <taxon>Pundamilia</taxon>
    </lineage>
</organism>
<dbReference type="AlphaFoldDB" id="A0A9Y3R2N9"/>
<dbReference type="CTD" id="80745"/>
<dbReference type="GO" id="GO:0003723">
    <property type="term" value="F:RNA binding"/>
    <property type="evidence" value="ECO:0007669"/>
    <property type="project" value="UniProtKB-UniRule"/>
</dbReference>
<dbReference type="RefSeq" id="XP_005733788.1">
    <property type="nucleotide sequence ID" value="XM_005733731.1"/>
</dbReference>
<feature type="region of interest" description="Disordered" evidence="4">
    <location>
        <begin position="537"/>
        <end position="579"/>
    </location>
</feature>
<dbReference type="Proteomes" id="UP000695023">
    <property type="component" value="Unplaced"/>
</dbReference>
<sequence>MDEPGSGGNVVRYYCTAGNGMEAFLINEVKTKLAAEDVCQIPGKVLFSSSAKINRVSNLKGAERLFLLLKQDSPVSLSAHTSTAKAASVLQSRLLGDKNQWTSAVMTWSRLQGELTGSKNTIKTSSPALGVTRKREDEMRGSDEQSREGEKSLVEFRSTGGERKEEIDKQRSGGQNGVSTMAQKRKRDEEEEERKVAAWDTGIEKTVEKGTACEEERTREEEAEGMLEEFIDCTHGAYVNGGGPVCDHTASRLEHRGASSSRKMDDIAKDFTEESQENDIFFSSGLHTGEKNQTLLTTCEDKPELLSCIPVSFRISCKCSGSLSRCLGAQEVSRVIGAGLSRLLGWKADLKNPQLEINVYLSDDYCLLGIPLTRLPLANRSYIKITGLRSTTAWAMASLAHIQPGFRVVDPMCGVGTILIEAAQEHKDACFLGVDIDEAQLQKASENIAFAELENRINLLKASSLVLPVPSATVDAVICDLPFGRKFSSRIDMAANLPLILTEMERVLRPGGILVLLLSPQLSCLLKKLLIQYDTGPTSNPETKPQTGMQNCPSSSRSPSKKQTFQIHSGVKSSPSQETKLQHSLPFTVSSLKHQATFRVSLGAIDGLIHKYVKTDCCVFRDVMF</sequence>
<dbReference type="GeneID" id="102210244"/>
<dbReference type="Pfam" id="PF02926">
    <property type="entry name" value="THUMP"/>
    <property type="match status" value="1"/>
</dbReference>
<feature type="compositionally biased region" description="Basic and acidic residues" evidence="4">
    <location>
        <begin position="133"/>
        <end position="171"/>
    </location>
</feature>
<comment type="similarity">
    <text evidence="1">Belongs to the methyltransferase superfamily.</text>
</comment>
<dbReference type="FunFam" id="3.40.50.150:FF:000073">
    <property type="entry name" value="THUMP domain containing 3"/>
    <property type="match status" value="1"/>
</dbReference>
<dbReference type="InterPro" id="IPR000241">
    <property type="entry name" value="RlmKL-like_Mtase"/>
</dbReference>
<dbReference type="GO" id="GO:0030488">
    <property type="term" value="P:tRNA methylation"/>
    <property type="evidence" value="ECO:0007669"/>
    <property type="project" value="TreeGrafter"/>
</dbReference>
<evidence type="ECO:0000259" key="5">
    <source>
        <dbReference type="PROSITE" id="PS51165"/>
    </source>
</evidence>
<dbReference type="Pfam" id="PF01170">
    <property type="entry name" value="UPF0020"/>
    <property type="match status" value="1"/>
</dbReference>
<evidence type="ECO:0000313" key="6">
    <source>
        <dbReference type="Proteomes" id="UP000695023"/>
    </source>
</evidence>
<accession>A0A9Y3R2N9</accession>
<keyword evidence="6" id="KW-1185">Reference proteome</keyword>
<dbReference type="PROSITE" id="PS51165">
    <property type="entry name" value="THUMP"/>
    <property type="match status" value="1"/>
</dbReference>
<dbReference type="SUPFAM" id="SSF143437">
    <property type="entry name" value="THUMP domain-like"/>
    <property type="match status" value="1"/>
</dbReference>
<dbReference type="CDD" id="cd02440">
    <property type="entry name" value="AdoMet_MTases"/>
    <property type="match status" value="1"/>
</dbReference>
<keyword evidence="3" id="KW-0694">RNA-binding</keyword>
<feature type="region of interest" description="Disordered" evidence="4">
    <location>
        <begin position="118"/>
        <end position="197"/>
    </location>
</feature>
<gene>
    <name evidence="7" type="primary">thumpd2</name>
</gene>
<dbReference type="PANTHER" id="PTHR14911:SF1">
    <property type="entry name" value="THUMP DOMAIN-CONTAINING PROTEIN 2"/>
    <property type="match status" value="1"/>
</dbReference>
<evidence type="ECO:0000256" key="1">
    <source>
        <dbReference type="ARBA" id="ARBA00008361"/>
    </source>
</evidence>
<reference evidence="7" key="1">
    <citation type="submission" date="2025-08" db="UniProtKB">
        <authorList>
            <consortium name="RefSeq"/>
        </authorList>
    </citation>
    <scope>IDENTIFICATION</scope>
</reference>
<dbReference type="SMART" id="SM00981">
    <property type="entry name" value="THUMP"/>
    <property type="match status" value="1"/>
</dbReference>
<dbReference type="InterPro" id="IPR029063">
    <property type="entry name" value="SAM-dependent_MTases_sf"/>
</dbReference>
<dbReference type="PANTHER" id="PTHR14911">
    <property type="entry name" value="THUMP DOMAIN-CONTAINING"/>
    <property type="match status" value="1"/>
</dbReference>
<dbReference type="InterPro" id="IPR004114">
    <property type="entry name" value="THUMP_dom"/>
</dbReference>
<evidence type="ECO:0000256" key="2">
    <source>
        <dbReference type="ARBA" id="ARBA00022603"/>
    </source>
</evidence>
<evidence type="ECO:0000256" key="4">
    <source>
        <dbReference type="SAM" id="MobiDB-lite"/>
    </source>
</evidence>
<keyword evidence="2" id="KW-0489">Methyltransferase</keyword>
<protein>
    <submittedName>
        <fullName evidence="7">THUMP domain-containing protein 2 isoform X1</fullName>
    </submittedName>
</protein>
<evidence type="ECO:0000313" key="7">
    <source>
        <dbReference type="RefSeq" id="XP_005733788.1"/>
    </source>
</evidence>
<dbReference type="CDD" id="cd11715">
    <property type="entry name" value="THUMP_AdoMetMT"/>
    <property type="match status" value="1"/>
</dbReference>
<dbReference type="SUPFAM" id="SSF53335">
    <property type="entry name" value="S-adenosyl-L-methionine-dependent methyltransferases"/>
    <property type="match status" value="1"/>
</dbReference>
<evidence type="ECO:0000256" key="3">
    <source>
        <dbReference type="PROSITE-ProRule" id="PRU00529"/>
    </source>
</evidence>
<name>A0A9Y3R2N9_9CICH</name>
<keyword evidence="2" id="KW-0808">Transferase</keyword>
<feature type="domain" description="THUMP" evidence="5">
    <location>
        <begin position="247"/>
        <end position="372"/>
    </location>
</feature>
<dbReference type="Gene3D" id="3.30.2130.30">
    <property type="match status" value="1"/>
</dbReference>
<dbReference type="GO" id="GO:0016423">
    <property type="term" value="F:tRNA (guanine) methyltransferase activity"/>
    <property type="evidence" value="ECO:0007669"/>
    <property type="project" value="TreeGrafter"/>
</dbReference>
<dbReference type="GO" id="GO:0043527">
    <property type="term" value="C:tRNA methyltransferase complex"/>
    <property type="evidence" value="ECO:0007669"/>
    <property type="project" value="UniProtKB-ARBA"/>
</dbReference>
<dbReference type="Gene3D" id="3.40.50.150">
    <property type="entry name" value="Vaccinia Virus protein VP39"/>
    <property type="match status" value="1"/>
</dbReference>
<proteinExistence type="inferred from homology"/>